<feature type="compositionally biased region" description="Basic and acidic residues" evidence="1">
    <location>
        <begin position="414"/>
        <end position="431"/>
    </location>
</feature>
<evidence type="ECO:0000256" key="1">
    <source>
        <dbReference type="SAM" id="MobiDB-lite"/>
    </source>
</evidence>
<accession>A0A814ZRW0</accession>
<gene>
    <name evidence="2" type="ORF">CJN711_LOCUS14319</name>
</gene>
<organism evidence="2 3">
    <name type="scientific">Rotaria magnacalcarata</name>
    <dbReference type="NCBI Taxonomy" id="392030"/>
    <lineage>
        <taxon>Eukaryota</taxon>
        <taxon>Metazoa</taxon>
        <taxon>Spiralia</taxon>
        <taxon>Gnathifera</taxon>
        <taxon>Rotifera</taxon>
        <taxon>Eurotatoria</taxon>
        <taxon>Bdelloidea</taxon>
        <taxon>Philodinida</taxon>
        <taxon>Philodinidae</taxon>
        <taxon>Rotaria</taxon>
    </lineage>
</organism>
<dbReference type="AlphaFoldDB" id="A0A814ZRW0"/>
<feature type="compositionally biased region" description="Acidic residues" evidence="1">
    <location>
        <begin position="395"/>
        <end position="413"/>
    </location>
</feature>
<feature type="region of interest" description="Disordered" evidence="1">
    <location>
        <begin position="133"/>
        <end position="165"/>
    </location>
</feature>
<feature type="compositionally biased region" description="Polar residues" evidence="1">
    <location>
        <begin position="144"/>
        <end position="160"/>
    </location>
</feature>
<comment type="caution">
    <text evidence="2">The sequence shown here is derived from an EMBL/GenBank/DDBJ whole genome shotgun (WGS) entry which is preliminary data.</text>
</comment>
<protein>
    <submittedName>
        <fullName evidence="2">Uncharacterized protein</fullName>
    </submittedName>
</protein>
<reference evidence="2" key="1">
    <citation type="submission" date="2021-02" db="EMBL/GenBank/DDBJ databases">
        <authorList>
            <person name="Nowell W R."/>
        </authorList>
    </citation>
    <scope>NUCLEOTIDE SEQUENCE</scope>
</reference>
<evidence type="ECO:0000313" key="2">
    <source>
        <dbReference type="EMBL" id="CAF1247562.1"/>
    </source>
</evidence>
<dbReference type="Proteomes" id="UP000663855">
    <property type="component" value="Unassembled WGS sequence"/>
</dbReference>
<proteinExistence type="predicted"/>
<name>A0A814ZRW0_9BILA</name>
<evidence type="ECO:0000313" key="3">
    <source>
        <dbReference type="Proteomes" id="UP000663855"/>
    </source>
</evidence>
<sequence length="431" mass="49549">MGSNKLTAIDETEYLSPSQSPETSFLQLSPTKLTITKTYSNKGRFMSIVSGYNLQFLNFNRKKTIKSGRRTSRTCNVILHTNSDDTFIRFSGTITVHNFSENSQLSLVFYSDHTKVYLFVDWANTYREAKKQHNPNVWRENRDNTTPVSGAAATTEQLAATHSPDEESATTAAAAATTAMPNNLFLGAVADFLSKSKKYNYTDQAENYAVKDLLTILKSIKNLENYEELEQKLLTPKNRKEFVRIHLANSEKVIGFATGVIHKWSVKFYKFFRPPPYISTEEERENAEAIFNSFSHYIIAARLQLEDSEPDFATSDFVIHWSARSFTISFAREDLRETFEKFLQKTPDDALVKKLSSLYRIKREYVKQCRKPEKDVRETPASANKKAKYAVLEASTEDESESDEEDWLEDREDETEHAIKDDHDDILNYRN</sequence>
<feature type="region of interest" description="Disordered" evidence="1">
    <location>
        <begin position="372"/>
        <end position="431"/>
    </location>
</feature>
<dbReference type="EMBL" id="CAJNOV010006423">
    <property type="protein sequence ID" value="CAF1247562.1"/>
    <property type="molecule type" value="Genomic_DNA"/>
</dbReference>